<dbReference type="Gene3D" id="2.130.10.10">
    <property type="entry name" value="YVTN repeat-like/Quinoprotein amine dehydrogenase"/>
    <property type="match status" value="1"/>
</dbReference>
<sequence>MSQPPPQQGGPGEQEGFGAPFEPQPGAYGAPVPPPHQPRPGPYGQPSQPQPQPQSGPYGQPSRPTYGYPQPSTVPYVHHPRTPPSSPPDGPGGGRSRGRVAVLVAAVLAGVLVIGAGVWFAVGGDGADDGKPVAKESRASEKPGPEVTPAAGAEELNKGRKDGEAKVRWVDKNGVDLPQGGARVYGPWFTGDIVAKAMYRTASGHSAEDGTRKWSLRLPADVCAAPTLPSEDGKVVIGLRADTSDGAPCDRLQMIDLTTGKAGWTATVERTGMQDGLSHIVMAINGDVVTVGRTTLTDAYRISDGKHLWGTLSGTCQPYGLTSGDIALAAVDCRKRPSDDDVGDEEVRRIDPATGRTVWSYQVKKGWKVDRFYSVDPPVVSLRQGELNEKWAIAFLNPDGTYRSQPVPGKEDFEVQCGEPGENLDDCLGAAADSDTLYLATKPAAGADGELTNSVVAFDLDTGKPRWKVPAPPAQTLHPMRVENGRVLLYLTPPPTKETPNGGGIMALGPQGGALRPVLRHPASAASAVTGLFEPTVRFVGGRSLISSGYITAETDEEEMDLRTMIAFGD</sequence>
<keyword evidence="2" id="KW-1133">Transmembrane helix</keyword>
<feature type="domain" description="Pyrrolo-quinoline quinone repeat" evidence="3">
    <location>
        <begin position="344"/>
        <end position="489"/>
    </location>
</feature>
<dbReference type="InterPro" id="IPR015943">
    <property type="entry name" value="WD40/YVTN_repeat-like_dom_sf"/>
</dbReference>
<dbReference type="AlphaFoldDB" id="A0A6G3SSY4"/>
<dbReference type="InterPro" id="IPR011047">
    <property type="entry name" value="Quinoprotein_ADH-like_sf"/>
</dbReference>
<dbReference type="RefSeq" id="WP_164257947.1">
    <property type="nucleotide sequence ID" value="NZ_JAAGMK010000529.1"/>
</dbReference>
<evidence type="ECO:0000313" key="4">
    <source>
        <dbReference type="EMBL" id="NEB86137.1"/>
    </source>
</evidence>
<dbReference type="EMBL" id="JAAGMK010000529">
    <property type="protein sequence ID" value="NEB86137.1"/>
    <property type="molecule type" value="Genomic_DNA"/>
</dbReference>
<feature type="transmembrane region" description="Helical" evidence="2">
    <location>
        <begin position="100"/>
        <end position="122"/>
    </location>
</feature>
<gene>
    <name evidence="4" type="ORF">G3I43_18445</name>
</gene>
<keyword evidence="2" id="KW-0812">Transmembrane</keyword>
<feature type="compositionally biased region" description="Basic and acidic residues" evidence="1">
    <location>
        <begin position="128"/>
        <end position="144"/>
    </location>
</feature>
<evidence type="ECO:0000256" key="1">
    <source>
        <dbReference type="SAM" id="MobiDB-lite"/>
    </source>
</evidence>
<reference evidence="4" key="1">
    <citation type="submission" date="2020-01" db="EMBL/GenBank/DDBJ databases">
        <title>Insect and environment-associated Actinomycetes.</title>
        <authorList>
            <person name="Currrie C."/>
            <person name="Chevrette M."/>
            <person name="Carlson C."/>
            <person name="Stubbendieck R."/>
            <person name="Wendt-Pienkowski E."/>
        </authorList>
    </citation>
    <scope>NUCLEOTIDE SEQUENCE</scope>
    <source>
        <strain evidence="4">SID505</strain>
    </source>
</reference>
<name>A0A6G3SSY4_STRAQ</name>
<feature type="compositionally biased region" description="Low complexity" evidence="1">
    <location>
        <begin position="55"/>
        <end position="64"/>
    </location>
</feature>
<evidence type="ECO:0000259" key="3">
    <source>
        <dbReference type="Pfam" id="PF13360"/>
    </source>
</evidence>
<keyword evidence="2" id="KW-0472">Membrane</keyword>
<feature type="region of interest" description="Disordered" evidence="1">
    <location>
        <begin position="124"/>
        <end position="162"/>
    </location>
</feature>
<dbReference type="SUPFAM" id="SSF50998">
    <property type="entry name" value="Quinoprotein alcohol dehydrogenase-like"/>
    <property type="match status" value="1"/>
</dbReference>
<proteinExistence type="predicted"/>
<evidence type="ECO:0000256" key="2">
    <source>
        <dbReference type="SAM" id="Phobius"/>
    </source>
</evidence>
<dbReference type="InterPro" id="IPR002372">
    <property type="entry name" value="PQQ_rpt_dom"/>
</dbReference>
<dbReference type="Pfam" id="PF13360">
    <property type="entry name" value="PQQ_2"/>
    <property type="match status" value="2"/>
</dbReference>
<accession>A0A6G3SSY4</accession>
<feature type="domain" description="Pyrrolo-quinoline quinone repeat" evidence="3">
    <location>
        <begin position="180"/>
        <end position="310"/>
    </location>
</feature>
<feature type="region of interest" description="Disordered" evidence="1">
    <location>
        <begin position="1"/>
        <end position="96"/>
    </location>
</feature>
<feature type="compositionally biased region" description="Pro residues" evidence="1">
    <location>
        <begin position="31"/>
        <end position="54"/>
    </location>
</feature>
<organism evidence="4">
    <name type="scientific">Streptomyces anulatus</name>
    <name type="common">Streptomyces chrysomallus</name>
    <dbReference type="NCBI Taxonomy" id="1892"/>
    <lineage>
        <taxon>Bacteria</taxon>
        <taxon>Bacillati</taxon>
        <taxon>Actinomycetota</taxon>
        <taxon>Actinomycetes</taxon>
        <taxon>Kitasatosporales</taxon>
        <taxon>Streptomycetaceae</taxon>
        <taxon>Streptomyces</taxon>
    </lineage>
</organism>
<protein>
    <submittedName>
        <fullName evidence="4">PQQ-binding-like beta-propeller repeat protein</fullName>
    </submittedName>
</protein>
<comment type="caution">
    <text evidence="4">The sequence shown here is derived from an EMBL/GenBank/DDBJ whole genome shotgun (WGS) entry which is preliminary data.</text>
</comment>